<dbReference type="PROSITE" id="PS51873">
    <property type="entry name" value="TRIAD"/>
    <property type="match status" value="1"/>
</dbReference>
<feature type="domain" description="RING-type" evidence="12">
    <location>
        <begin position="350"/>
        <end position="566"/>
    </location>
</feature>
<comment type="caution">
    <text evidence="13">The sequence shown here is derived from an EMBL/GenBank/DDBJ whole genome shotgun (WGS) entry which is preliminary data.</text>
</comment>
<keyword evidence="7" id="KW-0833">Ubl conjugation pathway</keyword>
<dbReference type="InterPro" id="IPR031127">
    <property type="entry name" value="E3_UB_ligase_RBR"/>
</dbReference>
<evidence type="ECO:0000313" key="13">
    <source>
        <dbReference type="EMBL" id="KAK4152453.1"/>
    </source>
</evidence>
<organism evidence="13 14">
    <name type="scientific">Chaetomidium leptoderma</name>
    <dbReference type="NCBI Taxonomy" id="669021"/>
    <lineage>
        <taxon>Eukaryota</taxon>
        <taxon>Fungi</taxon>
        <taxon>Dikarya</taxon>
        <taxon>Ascomycota</taxon>
        <taxon>Pezizomycotina</taxon>
        <taxon>Sordariomycetes</taxon>
        <taxon>Sordariomycetidae</taxon>
        <taxon>Sordariales</taxon>
        <taxon>Chaetomiaceae</taxon>
        <taxon>Chaetomidium</taxon>
    </lineage>
</organism>
<evidence type="ECO:0000256" key="7">
    <source>
        <dbReference type="ARBA" id="ARBA00022786"/>
    </source>
</evidence>
<evidence type="ECO:0000256" key="9">
    <source>
        <dbReference type="PROSITE-ProRule" id="PRU00175"/>
    </source>
</evidence>
<name>A0AAN6ZW40_9PEZI</name>
<dbReference type="SMART" id="SM00647">
    <property type="entry name" value="IBR"/>
    <property type="match status" value="2"/>
</dbReference>
<keyword evidence="14" id="KW-1185">Reference proteome</keyword>
<keyword evidence="8" id="KW-0862">Zinc</keyword>
<dbReference type="EC" id="2.3.2.31" evidence="2"/>
<evidence type="ECO:0000256" key="2">
    <source>
        <dbReference type="ARBA" id="ARBA00012251"/>
    </source>
</evidence>
<dbReference type="InterPro" id="IPR044066">
    <property type="entry name" value="TRIAD_supradom"/>
</dbReference>
<gene>
    <name evidence="13" type="ORF">C8A00DRAFT_34869</name>
</gene>
<feature type="compositionally biased region" description="Pro residues" evidence="10">
    <location>
        <begin position="620"/>
        <end position="631"/>
    </location>
</feature>
<dbReference type="Proteomes" id="UP001302745">
    <property type="component" value="Unassembled WGS sequence"/>
</dbReference>
<evidence type="ECO:0000256" key="4">
    <source>
        <dbReference type="ARBA" id="ARBA00022723"/>
    </source>
</evidence>
<dbReference type="InterPro" id="IPR002867">
    <property type="entry name" value="IBR_dom"/>
</dbReference>
<evidence type="ECO:0000256" key="10">
    <source>
        <dbReference type="SAM" id="MobiDB-lite"/>
    </source>
</evidence>
<accession>A0AAN6ZW40</accession>
<dbReference type="Gene3D" id="3.30.40.10">
    <property type="entry name" value="Zinc/RING finger domain, C3HC4 (zinc finger)"/>
    <property type="match status" value="1"/>
</dbReference>
<dbReference type="CDD" id="cd20336">
    <property type="entry name" value="Rcat_RBR"/>
    <property type="match status" value="1"/>
</dbReference>
<dbReference type="Gene3D" id="1.20.120.1750">
    <property type="match status" value="1"/>
</dbReference>
<reference evidence="13" key="2">
    <citation type="submission" date="2023-05" db="EMBL/GenBank/DDBJ databases">
        <authorList>
            <consortium name="Lawrence Berkeley National Laboratory"/>
            <person name="Steindorff A."/>
            <person name="Hensen N."/>
            <person name="Bonometti L."/>
            <person name="Westerberg I."/>
            <person name="Brannstrom I.O."/>
            <person name="Guillou S."/>
            <person name="Cros-Aarteil S."/>
            <person name="Calhoun S."/>
            <person name="Haridas S."/>
            <person name="Kuo A."/>
            <person name="Mondo S."/>
            <person name="Pangilinan J."/>
            <person name="Riley R."/>
            <person name="Labutti K."/>
            <person name="Andreopoulos B."/>
            <person name="Lipzen A."/>
            <person name="Chen C."/>
            <person name="Yanf M."/>
            <person name="Daum C."/>
            <person name="Ng V."/>
            <person name="Clum A."/>
            <person name="Ohm R."/>
            <person name="Martin F."/>
            <person name="Silar P."/>
            <person name="Natvig D."/>
            <person name="Lalanne C."/>
            <person name="Gautier V."/>
            <person name="Ament-Velasquez S.L."/>
            <person name="Kruys A."/>
            <person name="Hutchinson M.I."/>
            <person name="Powell A.J."/>
            <person name="Barry K."/>
            <person name="Miller A.N."/>
            <person name="Grigoriev I.V."/>
            <person name="Debuchy R."/>
            <person name="Gladieux P."/>
            <person name="Thoren M.H."/>
            <person name="Johannesson H."/>
        </authorList>
    </citation>
    <scope>NUCLEOTIDE SEQUENCE</scope>
    <source>
        <strain evidence="13">CBS 538.74</strain>
    </source>
</reference>
<dbReference type="AlphaFoldDB" id="A0AAN6ZW40"/>
<keyword evidence="3" id="KW-0808">Transferase</keyword>
<dbReference type="GO" id="GO:0008270">
    <property type="term" value="F:zinc ion binding"/>
    <property type="evidence" value="ECO:0007669"/>
    <property type="project" value="UniProtKB-KW"/>
</dbReference>
<dbReference type="SUPFAM" id="SSF57850">
    <property type="entry name" value="RING/U-box"/>
    <property type="match status" value="3"/>
</dbReference>
<dbReference type="GO" id="GO:0061630">
    <property type="term" value="F:ubiquitin protein ligase activity"/>
    <property type="evidence" value="ECO:0007669"/>
    <property type="project" value="UniProtKB-EC"/>
</dbReference>
<sequence length="718" mass="80643">MSPSSFFSWWFGHSSRRNPERQQHRRSPPAGRSRDHQQTRRTPRDRREPEPAQYVYPIAAIPSPRSTTQNRPEPPTVRVDLKPLDPRYKGLSLMVKNGVPVSRLERAIRRSYKGNEQPLAEAAVYQLYDSKGRPLAPGAKVTGETTEVWYRVSKSQDGLDGWKFSHWGDSDDMPFDKALATKMLAAIGRGVTVGDLKRTVAKHMGLRDANTITLVARDGLRRGSLQGNHWVVRQAKTWLCRWLSIDVTPENGYVILRGLQKEYVYCPRARDVGKLLPLNSVLEYLVSRVFRYAHPFCKSEVNGQGEVRISLDGEPLNPRKTMVKWGATYDFELSENLAEIFSAEESWLLKAAVCSTCVEDKMLSEMPSNITPRCKHRPSVCKDCLQYWLQSRIEAGTWDRLKCPDCSELLEWQDIKRHAVAETFIRYDSLLLRAALMEHPTFQFCLSAECGSGQIQEVKCPRFKCVACRRSHCIEHNVPWHSNETCEQYDGRNRQLVESARASEKVIRKSTMACPGCKRDVHKASGCNHITCVCGHEWCYICLAAYERTEYDFLFCRHASTCTEHDPVALAVDELARARQRGAGRPDAEGGPGEDEEDQEGPPAGFMPNPWGPRLVPIGPQRPPPPPRPPLPQDWLGGLDGGGIIHAIPPIPRGGGAFPIVPEGFVPQRLRAAGPRHRRQHVDPNIAEAMEAMGVIVTMVAEDDDDGNGAGGGGFWMD</sequence>
<protein>
    <recommendedName>
        <fullName evidence="2">RBR-type E3 ubiquitin transferase</fullName>
        <ecNumber evidence="2">2.3.2.31</ecNumber>
    </recommendedName>
</protein>
<evidence type="ECO:0000313" key="14">
    <source>
        <dbReference type="Proteomes" id="UP001302745"/>
    </source>
</evidence>
<dbReference type="EMBL" id="MU856974">
    <property type="protein sequence ID" value="KAK4152453.1"/>
    <property type="molecule type" value="Genomic_DNA"/>
</dbReference>
<evidence type="ECO:0000256" key="5">
    <source>
        <dbReference type="ARBA" id="ARBA00022737"/>
    </source>
</evidence>
<dbReference type="Pfam" id="PF01485">
    <property type="entry name" value="IBR"/>
    <property type="match status" value="1"/>
</dbReference>
<dbReference type="CDD" id="cd20335">
    <property type="entry name" value="BRcat_RBR"/>
    <property type="match status" value="1"/>
</dbReference>
<keyword evidence="4" id="KW-0479">Metal-binding</keyword>
<dbReference type="PANTHER" id="PTHR11685">
    <property type="entry name" value="RBR FAMILY RING FINGER AND IBR DOMAIN-CONTAINING"/>
    <property type="match status" value="1"/>
</dbReference>
<evidence type="ECO:0000256" key="3">
    <source>
        <dbReference type="ARBA" id="ARBA00022679"/>
    </source>
</evidence>
<dbReference type="Pfam" id="PF26200">
    <property type="entry name" value="Rcat_RNF216"/>
    <property type="match status" value="1"/>
</dbReference>
<dbReference type="InterPro" id="IPR013083">
    <property type="entry name" value="Znf_RING/FYVE/PHD"/>
</dbReference>
<proteinExistence type="predicted"/>
<evidence type="ECO:0000256" key="6">
    <source>
        <dbReference type="ARBA" id="ARBA00022771"/>
    </source>
</evidence>
<keyword evidence="5" id="KW-0677">Repeat</keyword>
<dbReference type="InterPro" id="IPR001841">
    <property type="entry name" value="Znf_RING"/>
</dbReference>
<feature type="region of interest" description="Disordered" evidence="10">
    <location>
        <begin position="12"/>
        <end position="83"/>
    </location>
</feature>
<evidence type="ECO:0000256" key="1">
    <source>
        <dbReference type="ARBA" id="ARBA00001798"/>
    </source>
</evidence>
<comment type="catalytic activity">
    <reaction evidence="1">
        <text>[E2 ubiquitin-conjugating enzyme]-S-ubiquitinyl-L-cysteine + [acceptor protein]-L-lysine = [E2 ubiquitin-conjugating enzyme]-L-cysteine + [acceptor protein]-N(6)-ubiquitinyl-L-lysine.</text>
        <dbReference type="EC" id="2.3.2.31"/>
    </reaction>
</comment>
<keyword evidence="6 9" id="KW-0863">Zinc-finger</keyword>
<dbReference type="GO" id="GO:0016567">
    <property type="term" value="P:protein ubiquitination"/>
    <property type="evidence" value="ECO:0007669"/>
    <property type="project" value="InterPro"/>
</dbReference>
<reference evidence="13" key="1">
    <citation type="journal article" date="2023" name="Mol. Phylogenet. Evol.">
        <title>Genome-scale phylogeny and comparative genomics of the fungal order Sordariales.</title>
        <authorList>
            <person name="Hensen N."/>
            <person name="Bonometti L."/>
            <person name="Westerberg I."/>
            <person name="Brannstrom I.O."/>
            <person name="Guillou S."/>
            <person name="Cros-Aarteil S."/>
            <person name="Calhoun S."/>
            <person name="Haridas S."/>
            <person name="Kuo A."/>
            <person name="Mondo S."/>
            <person name="Pangilinan J."/>
            <person name="Riley R."/>
            <person name="LaButti K."/>
            <person name="Andreopoulos B."/>
            <person name="Lipzen A."/>
            <person name="Chen C."/>
            <person name="Yan M."/>
            <person name="Daum C."/>
            <person name="Ng V."/>
            <person name="Clum A."/>
            <person name="Steindorff A."/>
            <person name="Ohm R.A."/>
            <person name="Martin F."/>
            <person name="Silar P."/>
            <person name="Natvig D.O."/>
            <person name="Lalanne C."/>
            <person name="Gautier V."/>
            <person name="Ament-Velasquez S.L."/>
            <person name="Kruys A."/>
            <person name="Hutchinson M.I."/>
            <person name="Powell A.J."/>
            <person name="Barry K."/>
            <person name="Miller A.N."/>
            <person name="Grigoriev I.V."/>
            <person name="Debuchy R."/>
            <person name="Gladieux P."/>
            <person name="Hiltunen Thoren M."/>
            <person name="Johannesson H."/>
        </authorList>
    </citation>
    <scope>NUCLEOTIDE SEQUENCE</scope>
    <source>
        <strain evidence="13">CBS 538.74</strain>
    </source>
</reference>
<feature type="region of interest" description="Disordered" evidence="10">
    <location>
        <begin position="579"/>
        <end position="631"/>
    </location>
</feature>
<evidence type="ECO:0000259" key="11">
    <source>
        <dbReference type="PROSITE" id="PS50089"/>
    </source>
</evidence>
<dbReference type="PROSITE" id="PS50089">
    <property type="entry name" value="ZF_RING_2"/>
    <property type="match status" value="1"/>
</dbReference>
<evidence type="ECO:0000256" key="8">
    <source>
        <dbReference type="ARBA" id="ARBA00022833"/>
    </source>
</evidence>
<feature type="domain" description="RING-type" evidence="11">
    <location>
        <begin position="354"/>
        <end position="407"/>
    </location>
</feature>
<evidence type="ECO:0000259" key="12">
    <source>
        <dbReference type="PROSITE" id="PS51873"/>
    </source>
</evidence>